<sequence>MNTTDSTALFTCTFCYRLSPGPPQVLGHSARLACAPCYAALIDLSICWVCGEIVYRREECVSFGCRMLCTGASVRALYEDGDRGSSKRMRELAEAPLCAVCMVETELDRLGQDVVIQKGLRRVDKTDGGVTRKRWETNEAKKLSRTRTQGAQKVYRHASPVRTGLDGNESDHAGTDDSSISSWTIWVNIFDPINRPSYQARPLKPVPLFMQPFLSREELPRRMSPIWPKSHLRPVSSPSTPCGSRSGSPHLLGKAISSSSISCPSVSGSLHAQARTAIKPLAAYPSRSGIASPQQYAIGRYRQTLDLAPSEASLSYISIDLLDLTRAKSGRSCIKEEPLKRPSSRFAHRPRRSRALSSEYDTPPEYMDANPSGPPQRSLSALRPPSAEAASSSPSQRSRIPAAHAAPTLSSEYLEKYRPLVLPRRRREASQIDELCKSGMAPAEMKTWRSRSSGLTADDGDTTRDKADTGEWESTPTGKIRSVGAELRKFFTGR</sequence>
<dbReference type="Proteomes" id="UP000028524">
    <property type="component" value="Unassembled WGS sequence"/>
</dbReference>
<dbReference type="HOGENOM" id="CLU_043073_0_0_1"/>
<dbReference type="InParanoid" id="A0A084R1C0"/>
<dbReference type="OrthoDB" id="8062037at2759"/>
<keyword evidence="3" id="KW-1185">Reference proteome</keyword>
<organism evidence="2 3">
    <name type="scientific">Stachybotrys chlorohalonatus (strain IBT 40285)</name>
    <dbReference type="NCBI Taxonomy" id="1283841"/>
    <lineage>
        <taxon>Eukaryota</taxon>
        <taxon>Fungi</taxon>
        <taxon>Dikarya</taxon>
        <taxon>Ascomycota</taxon>
        <taxon>Pezizomycotina</taxon>
        <taxon>Sordariomycetes</taxon>
        <taxon>Hypocreomycetidae</taxon>
        <taxon>Hypocreales</taxon>
        <taxon>Stachybotryaceae</taxon>
        <taxon>Stachybotrys</taxon>
    </lineage>
</organism>
<evidence type="ECO:0000313" key="3">
    <source>
        <dbReference type="Proteomes" id="UP000028524"/>
    </source>
</evidence>
<feature type="region of interest" description="Disordered" evidence="1">
    <location>
        <begin position="335"/>
        <end position="406"/>
    </location>
</feature>
<accession>A0A084R1C0</accession>
<dbReference type="OMA" id="CWVCGEI"/>
<evidence type="ECO:0000313" key="2">
    <source>
        <dbReference type="EMBL" id="KFA70005.1"/>
    </source>
</evidence>
<dbReference type="EMBL" id="KL659312">
    <property type="protein sequence ID" value="KFA70005.1"/>
    <property type="molecule type" value="Genomic_DNA"/>
</dbReference>
<dbReference type="AlphaFoldDB" id="A0A084R1C0"/>
<gene>
    <name evidence="2" type="ORF">S40285_02047</name>
</gene>
<proteinExistence type="predicted"/>
<feature type="region of interest" description="Disordered" evidence="1">
    <location>
        <begin position="228"/>
        <end position="249"/>
    </location>
</feature>
<name>A0A084R1C0_STAC4</name>
<feature type="compositionally biased region" description="Polar residues" evidence="1">
    <location>
        <begin position="236"/>
        <end position="247"/>
    </location>
</feature>
<feature type="region of interest" description="Disordered" evidence="1">
    <location>
        <begin position="443"/>
        <end position="478"/>
    </location>
</feature>
<protein>
    <submittedName>
        <fullName evidence="2">Uncharacterized protein</fullName>
    </submittedName>
</protein>
<reference evidence="2 3" key="1">
    <citation type="journal article" date="2014" name="BMC Genomics">
        <title>Comparative genome sequencing reveals chemotype-specific gene clusters in the toxigenic black mold Stachybotrys.</title>
        <authorList>
            <person name="Semeiks J."/>
            <person name="Borek D."/>
            <person name="Otwinowski Z."/>
            <person name="Grishin N.V."/>
        </authorList>
    </citation>
    <scope>NUCLEOTIDE SEQUENCE [LARGE SCALE GENOMIC DNA]</scope>
    <source>
        <strain evidence="2 3">IBT 40285</strain>
    </source>
</reference>
<feature type="compositionally biased region" description="Basic residues" evidence="1">
    <location>
        <begin position="342"/>
        <end position="354"/>
    </location>
</feature>
<feature type="compositionally biased region" description="Low complexity" evidence="1">
    <location>
        <begin position="378"/>
        <end position="403"/>
    </location>
</feature>
<evidence type="ECO:0000256" key="1">
    <source>
        <dbReference type="SAM" id="MobiDB-lite"/>
    </source>
</evidence>
<dbReference type="STRING" id="1283841.A0A084R1C0"/>